<evidence type="ECO:0000256" key="6">
    <source>
        <dbReference type="ARBA" id="ARBA00022989"/>
    </source>
</evidence>
<name>A0AAE3ZUS3_9ACTN</name>
<dbReference type="PANTHER" id="PTHR30472">
    <property type="entry name" value="FERRIC ENTEROBACTIN TRANSPORT SYSTEM PERMEASE PROTEIN"/>
    <property type="match status" value="1"/>
</dbReference>
<gene>
    <name evidence="9" type="ORF">J2S44_005380</name>
</gene>
<comment type="subcellular location">
    <subcellularLocation>
        <location evidence="1">Cell membrane</location>
        <topology evidence="1">Multi-pass membrane protein</topology>
    </subcellularLocation>
</comment>
<dbReference type="InterPro" id="IPR037294">
    <property type="entry name" value="ABC_BtuC-like"/>
</dbReference>
<evidence type="ECO:0000256" key="3">
    <source>
        <dbReference type="ARBA" id="ARBA00022448"/>
    </source>
</evidence>
<dbReference type="CDD" id="cd06550">
    <property type="entry name" value="TM_ABC_iron-siderophores_like"/>
    <property type="match status" value="1"/>
</dbReference>
<evidence type="ECO:0000256" key="8">
    <source>
        <dbReference type="SAM" id="Phobius"/>
    </source>
</evidence>
<dbReference type="GO" id="GO:0033214">
    <property type="term" value="P:siderophore-iron import into cell"/>
    <property type="evidence" value="ECO:0007669"/>
    <property type="project" value="TreeGrafter"/>
</dbReference>
<keyword evidence="7 8" id="KW-0472">Membrane</keyword>
<dbReference type="PANTHER" id="PTHR30472:SF24">
    <property type="entry name" value="FERRIC ENTEROBACTIN TRANSPORT SYSTEM PERMEASE PROTEIN FEPG"/>
    <property type="match status" value="1"/>
</dbReference>
<dbReference type="EMBL" id="JAVDYC010000001">
    <property type="protein sequence ID" value="MDR7325130.1"/>
    <property type="molecule type" value="Genomic_DNA"/>
</dbReference>
<dbReference type="Pfam" id="PF01032">
    <property type="entry name" value="FecCD"/>
    <property type="match status" value="1"/>
</dbReference>
<sequence>MTTTSSSARVGNAFRTVPPRSFLITLGMAVALLVAAGFTLTTGDFAVPVGDVVTAVVGQAPPAAEFVVNTLRLPRLLVAILAGAGLGVAGAVMQSLSRNPLGSPDMIGFSMGAATGGIAAILLTASGTVGTSIGAVVGGFVTALVILLLVGRHGLNGYRLVLVGVGISTVLMAVNGYLLTRAILGDAQRAIAWQVGNLSGRNWEHVTLLAIAVAVLVPLVLAFNRRMSMLELGDDTATALGVGVLATRLVPLLASIGLVAAAISMAGPIPFVALAGPHLARRLTRHPGPNVLPAAMMGALLTVASDFAAQHALPVQLPVGIVTSVIGGVYLVALLIVQRRSRRA</sequence>
<evidence type="ECO:0000256" key="7">
    <source>
        <dbReference type="ARBA" id="ARBA00023136"/>
    </source>
</evidence>
<keyword evidence="3" id="KW-0813">Transport</keyword>
<protein>
    <submittedName>
        <fullName evidence="9">Iron complex transport system permease protein</fullName>
    </submittedName>
</protein>
<feature type="transmembrane region" description="Helical" evidence="8">
    <location>
        <begin position="206"/>
        <end position="224"/>
    </location>
</feature>
<feature type="transmembrane region" description="Helical" evidence="8">
    <location>
        <begin position="315"/>
        <end position="337"/>
    </location>
</feature>
<keyword evidence="5 8" id="KW-0812">Transmembrane</keyword>
<feature type="transmembrane region" description="Helical" evidence="8">
    <location>
        <begin position="157"/>
        <end position="179"/>
    </location>
</feature>
<evidence type="ECO:0000256" key="2">
    <source>
        <dbReference type="ARBA" id="ARBA00007935"/>
    </source>
</evidence>
<dbReference type="GO" id="GO:0022857">
    <property type="term" value="F:transmembrane transporter activity"/>
    <property type="evidence" value="ECO:0007669"/>
    <property type="project" value="InterPro"/>
</dbReference>
<proteinExistence type="inferred from homology"/>
<dbReference type="RefSeq" id="WP_310419581.1">
    <property type="nucleotide sequence ID" value="NZ_JAVDYC010000001.1"/>
</dbReference>
<feature type="transmembrane region" description="Helical" evidence="8">
    <location>
        <begin position="131"/>
        <end position="150"/>
    </location>
</feature>
<evidence type="ECO:0000313" key="9">
    <source>
        <dbReference type="EMBL" id="MDR7325130.1"/>
    </source>
</evidence>
<feature type="transmembrane region" description="Helical" evidence="8">
    <location>
        <begin position="21"/>
        <end position="40"/>
    </location>
</feature>
<evidence type="ECO:0000313" key="10">
    <source>
        <dbReference type="Proteomes" id="UP001183629"/>
    </source>
</evidence>
<keyword evidence="10" id="KW-1185">Reference proteome</keyword>
<dbReference type="GO" id="GO:0005886">
    <property type="term" value="C:plasma membrane"/>
    <property type="evidence" value="ECO:0007669"/>
    <property type="project" value="UniProtKB-SubCell"/>
</dbReference>
<keyword evidence="6 8" id="KW-1133">Transmembrane helix</keyword>
<comment type="similarity">
    <text evidence="2">Belongs to the binding-protein-dependent transport system permease family. FecCD subfamily.</text>
</comment>
<feature type="transmembrane region" description="Helical" evidence="8">
    <location>
        <begin position="76"/>
        <end position="94"/>
    </location>
</feature>
<dbReference type="Proteomes" id="UP001183629">
    <property type="component" value="Unassembled WGS sequence"/>
</dbReference>
<evidence type="ECO:0000256" key="4">
    <source>
        <dbReference type="ARBA" id="ARBA00022475"/>
    </source>
</evidence>
<dbReference type="Gene3D" id="1.10.3470.10">
    <property type="entry name" value="ABC transporter involved in vitamin B12 uptake, BtuC"/>
    <property type="match status" value="1"/>
</dbReference>
<accession>A0AAE3ZUS3</accession>
<comment type="caution">
    <text evidence="9">The sequence shown here is derived from an EMBL/GenBank/DDBJ whole genome shotgun (WGS) entry which is preliminary data.</text>
</comment>
<organism evidence="9 10">
    <name type="scientific">Catenuloplanes niger</name>
    <dbReference type="NCBI Taxonomy" id="587534"/>
    <lineage>
        <taxon>Bacteria</taxon>
        <taxon>Bacillati</taxon>
        <taxon>Actinomycetota</taxon>
        <taxon>Actinomycetes</taxon>
        <taxon>Micromonosporales</taxon>
        <taxon>Micromonosporaceae</taxon>
        <taxon>Catenuloplanes</taxon>
    </lineage>
</organism>
<feature type="transmembrane region" description="Helical" evidence="8">
    <location>
        <begin position="106"/>
        <end position="125"/>
    </location>
</feature>
<dbReference type="InterPro" id="IPR000522">
    <property type="entry name" value="ABC_transptr_permease_BtuC"/>
</dbReference>
<evidence type="ECO:0000256" key="5">
    <source>
        <dbReference type="ARBA" id="ARBA00022692"/>
    </source>
</evidence>
<dbReference type="AlphaFoldDB" id="A0AAE3ZUS3"/>
<keyword evidence="4" id="KW-1003">Cell membrane</keyword>
<reference evidence="9 10" key="1">
    <citation type="submission" date="2023-07" db="EMBL/GenBank/DDBJ databases">
        <title>Sequencing the genomes of 1000 actinobacteria strains.</title>
        <authorList>
            <person name="Klenk H.-P."/>
        </authorList>
    </citation>
    <scope>NUCLEOTIDE SEQUENCE [LARGE SCALE GENOMIC DNA]</scope>
    <source>
        <strain evidence="9 10">DSM 44711</strain>
    </source>
</reference>
<dbReference type="SUPFAM" id="SSF81345">
    <property type="entry name" value="ABC transporter involved in vitamin B12 uptake, BtuC"/>
    <property type="match status" value="1"/>
</dbReference>
<evidence type="ECO:0000256" key="1">
    <source>
        <dbReference type="ARBA" id="ARBA00004651"/>
    </source>
</evidence>